<dbReference type="PANTHER" id="PTHR31662:SF64">
    <property type="entry name" value="NO APICAL MERISTEM-ASSOCIATED C-TERMINAL DOMAIN-CONTAINING PROTEIN"/>
    <property type="match status" value="1"/>
</dbReference>
<reference evidence="4" key="1">
    <citation type="journal article" date="2014" name="Nat. Commun.">
        <title>The emerging biofuel crop Camelina sativa retains a highly undifferentiated hexaploid genome structure.</title>
        <authorList>
            <person name="Kagale S."/>
            <person name="Koh C."/>
            <person name="Nixon J."/>
            <person name="Bollina V."/>
            <person name="Clarke W.E."/>
            <person name="Tuteja R."/>
            <person name="Spillane C."/>
            <person name="Robinson S.J."/>
            <person name="Links M.G."/>
            <person name="Clarke C."/>
            <person name="Higgins E.E."/>
            <person name="Huebert T."/>
            <person name="Sharpe A.G."/>
            <person name="Parkin I.A."/>
        </authorList>
    </citation>
    <scope>NUCLEOTIDE SEQUENCE [LARGE SCALE GENOMIC DNA]</scope>
    <source>
        <strain evidence="4">cv. DH55</strain>
    </source>
</reference>
<evidence type="ECO:0000313" key="4">
    <source>
        <dbReference type="Proteomes" id="UP000694864"/>
    </source>
</evidence>
<dbReference type="Proteomes" id="UP000694864">
    <property type="component" value="Chromosome 10"/>
</dbReference>
<dbReference type="InterPro" id="IPR053932">
    <property type="entry name" value="GeBP-like_DBD"/>
</dbReference>
<accession>A0ABM1QHV7</accession>
<feature type="region of interest" description="Disordered" evidence="2">
    <location>
        <begin position="1"/>
        <end position="137"/>
    </location>
</feature>
<feature type="compositionally biased region" description="Acidic residues" evidence="2">
    <location>
        <begin position="54"/>
        <end position="64"/>
    </location>
</feature>
<dbReference type="InterPro" id="IPR007592">
    <property type="entry name" value="GEBP"/>
</dbReference>
<dbReference type="Pfam" id="PF04504">
    <property type="entry name" value="GeBP-like_DBD"/>
    <property type="match status" value="1"/>
</dbReference>
<evidence type="ECO:0000313" key="5">
    <source>
        <dbReference type="RefSeq" id="XP_019086345.1"/>
    </source>
</evidence>
<name>A0ABM1QHV7_CAMSA</name>
<protein>
    <submittedName>
        <fullName evidence="5">Probable transcription factor At4g00610</fullName>
    </submittedName>
</protein>
<feature type="domain" description="Glabrous enhancer-binding protein-like DBD" evidence="3">
    <location>
        <begin position="148"/>
        <end position="209"/>
    </location>
</feature>
<evidence type="ECO:0000256" key="1">
    <source>
        <dbReference type="ARBA" id="ARBA00010820"/>
    </source>
</evidence>
<evidence type="ECO:0000259" key="3">
    <source>
        <dbReference type="Pfam" id="PF04504"/>
    </source>
</evidence>
<sequence length="209" mass="22872">MAKKKQPQPPLVTPSPAKEPSVVSSPVKKPTELTSTSPESGLEEEESGSKSEESGSESEGEEDETPKNPETASAPVVANEISGLESKSVSDSEYEPEHEPEPTSAATVASPNKKRQSERGVVSTEVNPSKRSKTESSGTYIAVKKEMFQRIWSEEDEVLLLQGMIDYRSKTGNNTSDDTNGFFKSIKSSFNFEVKSLHQFTNKIWGLKK</sequence>
<dbReference type="GeneID" id="104719647"/>
<dbReference type="PANTHER" id="PTHR31662">
    <property type="entry name" value="BNAANNG10740D PROTEIN-RELATED"/>
    <property type="match status" value="1"/>
</dbReference>
<dbReference type="RefSeq" id="XP_019086345.1">
    <property type="nucleotide sequence ID" value="XM_019230800.1"/>
</dbReference>
<evidence type="ECO:0000256" key="2">
    <source>
        <dbReference type="SAM" id="MobiDB-lite"/>
    </source>
</evidence>
<comment type="similarity">
    <text evidence="1">Belongs to the GeBP family.</text>
</comment>
<feature type="compositionally biased region" description="Polar residues" evidence="2">
    <location>
        <begin position="124"/>
        <end position="137"/>
    </location>
</feature>
<reference evidence="5" key="2">
    <citation type="submission" date="2025-08" db="UniProtKB">
        <authorList>
            <consortium name="RefSeq"/>
        </authorList>
    </citation>
    <scope>IDENTIFICATION</scope>
    <source>
        <tissue evidence="5">Leaf</tissue>
    </source>
</reference>
<gene>
    <name evidence="5" type="primary">LOC104719647</name>
</gene>
<keyword evidence="4" id="KW-1185">Reference proteome</keyword>
<organism evidence="4 5">
    <name type="scientific">Camelina sativa</name>
    <name type="common">False flax</name>
    <name type="synonym">Myagrum sativum</name>
    <dbReference type="NCBI Taxonomy" id="90675"/>
    <lineage>
        <taxon>Eukaryota</taxon>
        <taxon>Viridiplantae</taxon>
        <taxon>Streptophyta</taxon>
        <taxon>Embryophyta</taxon>
        <taxon>Tracheophyta</taxon>
        <taxon>Spermatophyta</taxon>
        <taxon>Magnoliopsida</taxon>
        <taxon>eudicotyledons</taxon>
        <taxon>Gunneridae</taxon>
        <taxon>Pentapetalae</taxon>
        <taxon>rosids</taxon>
        <taxon>malvids</taxon>
        <taxon>Brassicales</taxon>
        <taxon>Brassicaceae</taxon>
        <taxon>Camelineae</taxon>
        <taxon>Camelina</taxon>
    </lineage>
</organism>
<proteinExistence type="inferred from homology"/>